<dbReference type="GO" id="GO:0016567">
    <property type="term" value="P:protein ubiquitination"/>
    <property type="evidence" value="ECO:0007669"/>
    <property type="project" value="TreeGrafter"/>
</dbReference>
<dbReference type="Gene3D" id="3.30.40.10">
    <property type="entry name" value="Zinc/RING finger domain, C3HC4 (zinc finger)"/>
    <property type="match status" value="1"/>
</dbReference>
<comment type="subcellular location">
    <subcellularLocation>
        <location evidence="2">Nucleus</location>
    </subcellularLocation>
</comment>
<dbReference type="FunFam" id="3.30.40.10:FF:000054">
    <property type="entry name" value="E3 ubiquitin-protein ligase RLIM isoform X1"/>
    <property type="match status" value="1"/>
</dbReference>
<feature type="region of interest" description="Disordered" evidence="13">
    <location>
        <begin position="325"/>
        <end position="453"/>
    </location>
</feature>
<evidence type="ECO:0000256" key="1">
    <source>
        <dbReference type="ARBA" id="ARBA00000900"/>
    </source>
</evidence>
<name>A0AAQ4QRU8_GASAC</name>
<evidence type="ECO:0000256" key="13">
    <source>
        <dbReference type="SAM" id="MobiDB-lite"/>
    </source>
</evidence>
<feature type="compositionally biased region" description="Polar residues" evidence="13">
    <location>
        <begin position="1"/>
        <end position="12"/>
    </location>
</feature>
<dbReference type="GO" id="GO:0006511">
    <property type="term" value="P:ubiquitin-dependent protein catabolic process"/>
    <property type="evidence" value="ECO:0007669"/>
    <property type="project" value="TreeGrafter"/>
</dbReference>
<dbReference type="Pfam" id="PF13639">
    <property type="entry name" value="zf-RING_2"/>
    <property type="match status" value="1"/>
</dbReference>
<dbReference type="InterPro" id="IPR013083">
    <property type="entry name" value="Znf_RING/FYVE/PHD"/>
</dbReference>
<keyword evidence="9" id="KW-0862">Zinc</keyword>
<feature type="region of interest" description="Disordered" evidence="13">
    <location>
        <begin position="1"/>
        <end position="26"/>
    </location>
</feature>
<keyword evidence="5" id="KW-0808">Transferase</keyword>
<feature type="region of interest" description="Disordered" evidence="13">
    <location>
        <begin position="40"/>
        <end position="59"/>
    </location>
</feature>
<feature type="compositionally biased region" description="Basic and acidic residues" evidence="13">
    <location>
        <begin position="16"/>
        <end position="26"/>
    </location>
</feature>
<feature type="compositionally biased region" description="Polar residues" evidence="13">
    <location>
        <begin position="131"/>
        <end position="143"/>
    </location>
</feature>
<feature type="region of interest" description="Disordered" evidence="13">
    <location>
        <begin position="160"/>
        <end position="180"/>
    </location>
</feature>
<dbReference type="InterPro" id="IPR058896">
    <property type="entry name" value="RNF6/12_N"/>
</dbReference>
<comment type="similarity">
    <text evidence="11">Belongs to the RNF12 family.</text>
</comment>
<dbReference type="GO" id="GO:0061630">
    <property type="term" value="F:ubiquitin protein ligase activity"/>
    <property type="evidence" value="ECO:0007669"/>
    <property type="project" value="UniProtKB-EC"/>
</dbReference>
<protein>
    <recommendedName>
        <fullName evidence="4">RING-type E3 ubiquitin transferase</fullName>
        <ecNumber evidence="4">2.3.2.27</ecNumber>
    </recommendedName>
</protein>
<keyword evidence="6" id="KW-0479">Metal-binding</keyword>
<evidence type="ECO:0000256" key="11">
    <source>
        <dbReference type="ARBA" id="ARBA00038418"/>
    </source>
</evidence>
<keyword evidence="8" id="KW-0833">Ubl conjugation pathway</keyword>
<evidence type="ECO:0000256" key="9">
    <source>
        <dbReference type="ARBA" id="ARBA00022833"/>
    </source>
</evidence>
<comment type="pathway">
    <text evidence="3">Protein modification; protein ubiquitination.</text>
</comment>
<proteinExistence type="inferred from homology"/>
<dbReference type="InterPro" id="IPR001841">
    <property type="entry name" value="Znf_RING"/>
</dbReference>
<dbReference type="PROSITE" id="PS50089">
    <property type="entry name" value="ZF_RING_2"/>
    <property type="match status" value="1"/>
</dbReference>
<dbReference type="AlphaFoldDB" id="A0AAQ4QRU8"/>
<dbReference type="GeneTree" id="ENSGT00940000155753"/>
<accession>A0AAQ4QRU8</accession>
<dbReference type="Proteomes" id="UP000007635">
    <property type="component" value="Chromosome IV"/>
</dbReference>
<dbReference type="Pfam" id="PF25914">
    <property type="entry name" value="RNF6_N"/>
    <property type="match status" value="1"/>
</dbReference>
<evidence type="ECO:0000256" key="6">
    <source>
        <dbReference type="ARBA" id="ARBA00022723"/>
    </source>
</evidence>
<evidence type="ECO:0000256" key="5">
    <source>
        <dbReference type="ARBA" id="ARBA00022679"/>
    </source>
</evidence>
<dbReference type="SUPFAM" id="SSF57850">
    <property type="entry name" value="RING/U-box"/>
    <property type="match status" value="1"/>
</dbReference>
<reference evidence="15 16" key="1">
    <citation type="journal article" date="2021" name="G3 (Bethesda)">
        <title>Improved contiguity of the threespine stickleback genome using long-read sequencing.</title>
        <authorList>
            <person name="Nath S."/>
            <person name="Shaw D.E."/>
            <person name="White M.A."/>
        </authorList>
    </citation>
    <scope>NUCLEOTIDE SEQUENCE [LARGE SCALE GENOMIC DNA]</scope>
    <source>
        <strain evidence="15 16">Lake Benthic</strain>
    </source>
</reference>
<dbReference type="CDD" id="cd16674">
    <property type="entry name" value="RING-H2_RNF12"/>
    <property type="match status" value="1"/>
</dbReference>
<organism evidence="15 16">
    <name type="scientific">Gasterosteus aculeatus aculeatus</name>
    <name type="common">three-spined stickleback</name>
    <dbReference type="NCBI Taxonomy" id="481459"/>
    <lineage>
        <taxon>Eukaryota</taxon>
        <taxon>Metazoa</taxon>
        <taxon>Chordata</taxon>
        <taxon>Craniata</taxon>
        <taxon>Vertebrata</taxon>
        <taxon>Euteleostomi</taxon>
        <taxon>Actinopterygii</taxon>
        <taxon>Neopterygii</taxon>
        <taxon>Teleostei</taxon>
        <taxon>Neoteleostei</taxon>
        <taxon>Acanthomorphata</taxon>
        <taxon>Eupercaria</taxon>
        <taxon>Perciformes</taxon>
        <taxon>Cottioidei</taxon>
        <taxon>Gasterosteales</taxon>
        <taxon>Gasterosteidae</taxon>
        <taxon>Gasterosteus</taxon>
    </lineage>
</organism>
<feature type="region of interest" description="Disordered" evidence="13">
    <location>
        <begin position="607"/>
        <end position="641"/>
    </location>
</feature>
<keyword evidence="10" id="KW-0539">Nucleus</keyword>
<feature type="compositionally biased region" description="Polar residues" evidence="13">
    <location>
        <begin position="375"/>
        <end position="424"/>
    </location>
</feature>
<feature type="compositionally biased region" description="Low complexity" evidence="13">
    <location>
        <begin position="114"/>
        <end position="130"/>
    </location>
</feature>
<feature type="region of interest" description="Disordered" evidence="13">
    <location>
        <begin position="68"/>
        <end position="146"/>
    </location>
</feature>
<sequence length="743" mass="81138">MEGSDSLEQSGGDQPESQRRRQRDRLDREEAFYQFVNNLSDEDYRLMRDNNLLGTPGEVTEDELFSRLQQIKDGPDQHSNNTNAPSTESVEDPVEPPENSEDPANGDSLLDWLNTVRRTGNTTRTGHRGNQSWRAVSQTNPNSGDFRFSLEISVNRNLAEQQAAGEGEQESQESPEGQEVVANGDPQVSVADPQGSVADPQLSVADPQLSVAEPQLSVAEPQLSVAEPQLSVSEPQLSVSEPQVTVADPQVTVADPQISIADPNRTMTEPHFPMADSAVSMADPAVSIAEQQVPMELEVVEEPVVEELGVIVEPQPELQDVSQEMFGEPPWSPVTLTVQPPLSPLPRRGQRRARSPSPEPRRTRARTARSRSPLNLDQRNSNNAHSAQGLDSPTNTPLVPQMEGSSRTRQHVPSRQSTADSDVQPSRAGAETVPEPGNMASQEGEAAVGEGAAAGRRPPTIMLDLQVRRVRPGEYRQRDSIASRTRSRSQNSNNTFLYESERGGFRRTFSRSERAGVRTYVSTIRIPIRRISDAGLGEATSMALQSMIRQIMTGFGELGYLMDSDSDSSDSNRGASTPADVAEALNHPDATPAPVADVDEAPVATGVRARTAESEIDDGLSTAPPPSGGRARPRPPIGLEEPSSLPFLRLAHFFLLNDDDEDQPQGLTKEQIDNLAMRNFGESDALKTCSVCITEYAEGNKLRKLPCSHEYHVHCIDRWLSENSTCPICRRAVLVSANRESVV</sequence>
<evidence type="ECO:0000256" key="7">
    <source>
        <dbReference type="ARBA" id="ARBA00022771"/>
    </source>
</evidence>
<dbReference type="Ensembl" id="ENSGACT00000080536.1">
    <property type="protein sequence ID" value="ENSGACP00000063866.1"/>
    <property type="gene ID" value="ENSGACG00000025600.1"/>
</dbReference>
<dbReference type="GO" id="GO:0008270">
    <property type="term" value="F:zinc ion binding"/>
    <property type="evidence" value="ECO:0007669"/>
    <property type="project" value="UniProtKB-KW"/>
</dbReference>
<dbReference type="PANTHER" id="PTHR45931:SF4">
    <property type="entry name" value="E3 UBIQUITIN-PROTEIN LIGASE RLIM"/>
    <property type="match status" value="1"/>
</dbReference>
<keyword evidence="7 12" id="KW-0863">Zinc-finger</keyword>
<dbReference type="GO" id="GO:0005634">
    <property type="term" value="C:nucleus"/>
    <property type="evidence" value="ECO:0007669"/>
    <property type="project" value="UniProtKB-SubCell"/>
</dbReference>
<dbReference type="SMART" id="SM00184">
    <property type="entry name" value="RING"/>
    <property type="match status" value="1"/>
</dbReference>
<evidence type="ECO:0000313" key="16">
    <source>
        <dbReference type="Proteomes" id="UP000007635"/>
    </source>
</evidence>
<evidence type="ECO:0000256" key="3">
    <source>
        <dbReference type="ARBA" id="ARBA00004906"/>
    </source>
</evidence>
<feature type="compositionally biased region" description="Polar residues" evidence="13">
    <location>
        <begin position="77"/>
        <end position="88"/>
    </location>
</feature>
<reference evidence="15" key="2">
    <citation type="submission" date="2025-05" db="UniProtKB">
        <authorList>
            <consortium name="Ensembl"/>
        </authorList>
    </citation>
    <scope>IDENTIFICATION</scope>
</reference>
<dbReference type="PANTHER" id="PTHR45931">
    <property type="entry name" value="SI:CH211-59O9.10"/>
    <property type="match status" value="1"/>
</dbReference>
<evidence type="ECO:0000259" key="14">
    <source>
        <dbReference type="PROSITE" id="PS50089"/>
    </source>
</evidence>
<evidence type="ECO:0000256" key="8">
    <source>
        <dbReference type="ARBA" id="ARBA00022786"/>
    </source>
</evidence>
<comment type="catalytic activity">
    <reaction evidence="1">
        <text>S-ubiquitinyl-[E2 ubiquitin-conjugating enzyme]-L-cysteine + [acceptor protein]-L-lysine = [E2 ubiquitin-conjugating enzyme]-L-cysteine + N(6)-ubiquitinyl-[acceptor protein]-L-lysine.</text>
        <dbReference type="EC" id="2.3.2.27"/>
    </reaction>
</comment>
<evidence type="ECO:0000256" key="2">
    <source>
        <dbReference type="ARBA" id="ARBA00004123"/>
    </source>
</evidence>
<dbReference type="EC" id="2.3.2.27" evidence="4"/>
<evidence type="ECO:0000313" key="15">
    <source>
        <dbReference type="Ensembl" id="ENSGACP00000054019.1"/>
    </source>
</evidence>
<keyword evidence="16" id="KW-1185">Reference proteome</keyword>
<dbReference type="InterPro" id="IPR051834">
    <property type="entry name" value="RING_finger_E3_ligase"/>
</dbReference>
<evidence type="ECO:0000256" key="4">
    <source>
        <dbReference type="ARBA" id="ARBA00012483"/>
    </source>
</evidence>
<evidence type="ECO:0000256" key="12">
    <source>
        <dbReference type="PROSITE-ProRule" id="PRU00175"/>
    </source>
</evidence>
<dbReference type="Ensembl" id="ENSGACT00000064104.1">
    <property type="protein sequence ID" value="ENSGACP00000054019.1"/>
    <property type="gene ID" value="ENSGACG00000025600.1"/>
</dbReference>
<feature type="domain" description="RING-type" evidence="14">
    <location>
        <begin position="689"/>
        <end position="730"/>
    </location>
</feature>
<feature type="compositionally biased region" description="Acidic residues" evidence="13">
    <location>
        <begin position="89"/>
        <end position="101"/>
    </location>
</feature>
<feature type="compositionally biased region" description="Low complexity" evidence="13">
    <location>
        <begin position="443"/>
        <end position="453"/>
    </location>
</feature>
<evidence type="ECO:0000256" key="10">
    <source>
        <dbReference type="ARBA" id="ARBA00023242"/>
    </source>
</evidence>